<dbReference type="InterPro" id="IPR010865">
    <property type="entry name" value="DUF1499"/>
</dbReference>
<reference evidence="2" key="1">
    <citation type="submission" date="2021-01" db="EMBL/GenBank/DDBJ databases">
        <authorList>
            <person name="Corre E."/>
            <person name="Pelletier E."/>
            <person name="Niang G."/>
            <person name="Scheremetjew M."/>
            <person name="Finn R."/>
            <person name="Kale V."/>
            <person name="Holt S."/>
            <person name="Cochrane G."/>
            <person name="Meng A."/>
            <person name="Brown T."/>
            <person name="Cohen L."/>
        </authorList>
    </citation>
    <scope>NUCLEOTIDE SEQUENCE</scope>
    <source>
        <strain evidence="2">CCMP1452</strain>
    </source>
</reference>
<gene>
    <name evidence="2" type="ORF">EANT1437_LOCUS13131</name>
</gene>
<protein>
    <submittedName>
        <fullName evidence="2">Uncharacterized protein</fullName>
    </submittedName>
</protein>
<dbReference type="AlphaFoldDB" id="A0A7S2S946"/>
<organism evidence="2">
    <name type="scientific">Eucampia antarctica</name>
    <dbReference type="NCBI Taxonomy" id="49252"/>
    <lineage>
        <taxon>Eukaryota</taxon>
        <taxon>Sar</taxon>
        <taxon>Stramenopiles</taxon>
        <taxon>Ochrophyta</taxon>
        <taxon>Bacillariophyta</taxon>
        <taxon>Mediophyceae</taxon>
        <taxon>Biddulphiophycidae</taxon>
        <taxon>Hemiaulales</taxon>
        <taxon>Hemiaulaceae</taxon>
        <taxon>Eucampia</taxon>
    </lineage>
</organism>
<dbReference type="PANTHER" id="PTHR34801">
    <property type="entry name" value="EXPRESSED PROTEIN"/>
    <property type="match status" value="1"/>
</dbReference>
<dbReference type="PANTHER" id="PTHR34801:SF6">
    <property type="entry name" value="SLL1620 PROTEIN"/>
    <property type="match status" value="1"/>
</dbReference>
<accession>A0A7S2S946</accession>
<evidence type="ECO:0000313" key="2">
    <source>
        <dbReference type="EMBL" id="CAD9693269.1"/>
    </source>
</evidence>
<keyword evidence="1" id="KW-0732">Signal</keyword>
<name>A0A7S2S946_9STRA</name>
<dbReference type="Pfam" id="PF07386">
    <property type="entry name" value="DUF1499"/>
    <property type="match status" value="1"/>
</dbReference>
<evidence type="ECO:0000256" key="1">
    <source>
        <dbReference type="SAM" id="SignalP"/>
    </source>
</evidence>
<dbReference type="EMBL" id="HBHI01025637">
    <property type="protein sequence ID" value="CAD9693269.1"/>
    <property type="molecule type" value="Transcribed_RNA"/>
</dbReference>
<feature type="chain" id="PRO_5030927597" evidence="1">
    <location>
        <begin position="23"/>
        <end position="286"/>
    </location>
</feature>
<sequence length="286" mass="30723">MGFALHIVSAVVTTSAFQGAQAFSVPQKSIGGVAARGHPTQLFGTDSRNDDDNNINGLFSEERNSLSRSDFISSAFALSSSLLILGNSFPAGAEDETSNDATPVAFPAVVAVSSSSTARTIDGCPKAEEGKNGNCISSSNIKELDRYSPPWSFEVSAEEAFARLKGALTTDSTMTITELDKDAMYIKAELQRNSRGTDEMQFLIRADDKVVIFKANEKEDSFDYDMGANRNRMETLRKKAVVFDLMGGGLTADTFSGDSRKSNGVLGQLNSFFGFNNGAGFEDVFD</sequence>
<feature type="signal peptide" evidence="1">
    <location>
        <begin position="1"/>
        <end position="22"/>
    </location>
</feature>
<proteinExistence type="predicted"/>